<dbReference type="InterPro" id="IPR036388">
    <property type="entry name" value="WH-like_DNA-bd_sf"/>
</dbReference>
<evidence type="ECO:0000256" key="3">
    <source>
        <dbReference type="ARBA" id="ARBA00023163"/>
    </source>
</evidence>
<dbReference type="InterPro" id="IPR001763">
    <property type="entry name" value="Rhodanese-like_dom"/>
</dbReference>
<dbReference type="PROSITE" id="PS50987">
    <property type="entry name" value="HTH_ARSR_2"/>
    <property type="match status" value="1"/>
</dbReference>
<reference evidence="4 5" key="1">
    <citation type="submission" date="2016-10" db="EMBL/GenBank/DDBJ databases">
        <title>The whole genome sequencing and assembly of L. cotyniformis subsp. torquens DSM 20004 strain.</title>
        <authorList>
            <person name="Park M.-K."/>
            <person name="Lee Y.-J."/>
            <person name="Yi H."/>
            <person name="Bahn Y.-S."/>
            <person name="Kim J.F."/>
            <person name="Lee D.-W."/>
        </authorList>
    </citation>
    <scope>NUCLEOTIDE SEQUENCE [LARGE SCALE GENOMIC DNA]</scope>
    <source>
        <strain evidence="4 5">DSM 20004</strain>
    </source>
</reference>
<dbReference type="InterPro" id="IPR011991">
    <property type="entry name" value="ArsR-like_HTH"/>
</dbReference>
<dbReference type="PANTHER" id="PTHR43132">
    <property type="entry name" value="ARSENICAL RESISTANCE OPERON REPRESSOR ARSR-RELATED"/>
    <property type="match status" value="1"/>
</dbReference>
<organism evidence="4 5">
    <name type="scientific">Loigolactobacillus coryniformis subsp. torquens DSM 20004 = KCTC 3535</name>
    <dbReference type="NCBI Taxonomy" id="1423822"/>
    <lineage>
        <taxon>Bacteria</taxon>
        <taxon>Bacillati</taxon>
        <taxon>Bacillota</taxon>
        <taxon>Bacilli</taxon>
        <taxon>Lactobacillales</taxon>
        <taxon>Lactobacillaceae</taxon>
        <taxon>Loigolactobacillus</taxon>
    </lineage>
</organism>
<dbReference type="Gene3D" id="3.40.250.10">
    <property type="entry name" value="Rhodanese-like domain"/>
    <property type="match status" value="1"/>
</dbReference>
<dbReference type="EMBL" id="CP017697">
    <property type="protein sequence ID" value="ATO43942.1"/>
    <property type="molecule type" value="Genomic_DNA"/>
</dbReference>
<dbReference type="SUPFAM" id="SSF46785">
    <property type="entry name" value="Winged helix' DNA-binding domain"/>
    <property type="match status" value="1"/>
</dbReference>
<keyword evidence="5" id="KW-1185">Reference proteome</keyword>
<dbReference type="GO" id="GO:0003677">
    <property type="term" value="F:DNA binding"/>
    <property type="evidence" value="ECO:0007669"/>
    <property type="project" value="UniProtKB-KW"/>
</dbReference>
<dbReference type="InterPro" id="IPR001845">
    <property type="entry name" value="HTH_ArsR_DNA-bd_dom"/>
</dbReference>
<evidence type="ECO:0000313" key="4">
    <source>
        <dbReference type="EMBL" id="ATO43942.1"/>
    </source>
</evidence>
<sequence length="215" mass="24455">MNSDAVKYKSQLYAELARVGKGLSSDKRLEILDLLTQAPKTVEHIAKETGISVANTSRHLQILKDSRLVKMTRDGNHIIYNLSAPQITSLVRLLITVGENELSEMRAIQVTADNQKNVKTISLEQVRQTYRQSYILDIRPRDEYAAGHIKTATNIPLEELTDNLDKLPKQQQIIVYCRGRLCPNANIASQILNENGYNAFSLNYSYYDWQDDITE</sequence>
<dbReference type="InterPro" id="IPR051011">
    <property type="entry name" value="Metal_resp_trans_reg"/>
</dbReference>
<dbReference type="PRINTS" id="PR00778">
    <property type="entry name" value="HTHARSR"/>
</dbReference>
<proteinExistence type="predicted"/>
<dbReference type="NCBIfam" id="NF033788">
    <property type="entry name" value="HTH_metalloreg"/>
    <property type="match status" value="1"/>
</dbReference>
<dbReference type="Gene3D" id="1.10.10.10">
    <property type="entry name" value="Winged helix-like DNA-binding domain superfamily/Winged helix DNA-binding domain"/>
    <property type="match status" value="1"/>
</dbReference>
<dbReference type="SMART" id="SM00418">
    <property type="entry name" value="HTH_ARSR"/>
    <property type="match status" value="1"/>
</dbReference>
<dbReference type="PANTHER" id="PTHR43132:SF8">
    <property type="entry name" value="HTH-TYPE TRANSCRIPTIONAL REGULATOR KMTR"/>
    <property type="match status" value="1"/>
</dbReference>
<dbReference type="SUPFAM" id="SSF52821">
    <property type="entry name" value="Rhodanese/Cell cycle control phosphatase"/>
    <property type="match status" value="1"/>
</dbReference>
<dbReference type="Proteomes" id="UP000223559">
    <property type="component" value="Chromosome"/>
</dbReference>
<dbReference type="Pfam" id="PF00581">
    <property type="entry name" value="Rhodanese"/>
    <property type="match status" value="1"/>
</dbReference>
<dbReference type="Pfam" id="PF01022">
    <property type="entry name" value="HTH_5"/>
    <property type="match status" value="1"/>
</dbReference>
<dbReference type="OrthoDB" id="9800872at2"/>
<dbReference type="CDD" id="cd00090">
    <property type="entry name" value="HTH_ARSR"/>
    <property type="match status" value="1"/>
</dbReference>
<keyword evidence="3" id="KW-0804">Transcription</keyword>
<evidence type="ECO:0000313" key="5">
    <source>
        <dbReference type="Proteomes" id="UP000223559"/>
    </source>
</evidence>
<gene>
    <name evidence="4" type="ORF">LC20004_08445</name>
</gene>
<keyword evidence="2" id="KW-0238">DNA-binding</keyword>
<dbReference type="InterPro" id="IPR036873">
    <property type="entry name" value="Rhodanese-like_dom_sf"/>
</dbReference>
<evidence type="ECO:0000256" key="2">
    <source>
        <dbReference type="ARBA" id="ARBA00023125"/>
    </source>
</evidence>
<evidence type="ECO:0000256" key="1">
    <source>
        <dbReference type="ARBA" id="ARBA00023015"/>
    </source>
</evidence>
<protein>
    <submittedName>
        <fullName evidence="4">ArsR family transcriptional regulator</fullName>
    </submittedName>
</protein>
<dbReference type="KEGG" id="lcy:LC20004_08445"/>
<keyword evidence="1" id="KW-0805">Transcription regulation</keyword>
<name>A0A2D1KPG4_9LACO</name>
<dbReference type="GO" id="GO:0003700">
    <property type="term" value="F:DNA-binding transcription factor activity"/>
    <property type="evidence" value="ECO:0007669"/>
    <property type="project" value="InterPro"/>
</dbReference>
<dbReference type="InterPro" id="IPR036390">
    <property type="entry name" value="WH_DNA-bd_sf"/>
</dbReference>
<dbReference type="AlphaFoldDB" id="A0A2D1KPG4"/>
<accession>A0A2D1KPG4</accession>
<dbReference type="CDD" id="cd00158">
    <property type="entry name" value="RHOD"/>
    <property type="match status" value="1"/>
</dbReference>
<dbReference type="SMART" id="SM00450">
    <property type="entry name" value="RHOD"/>
    <property type="match status" value="1"/>
</dbReference>
<dbReference type="RefSeq" id="WP_056980428.1">
    <property type="nucleotide sequence ID" value="NZ_AZDC01000122.1"/>
</dbReference>
<dbReference type="PROSITE" id="PS50206">
    <property type="entry name" value="RHODANESE_3"/>
    <property type="match status" value="1"/>
</dbReference>